<gene>
    <name evidence="1" type="ORF">FC46_GL000394</name>
</gene>
<evidence type="ECO:0000313" key="2">
    <source>
        <dbReference type="Proteomes" id="UP000051036"/>
    </source>
</evidence>
<organism evidence="1 2">
    <name type="scientific">Lactobacillus kalixensis DSM 16043</name>
    <dbReference type="NCBI Taxonomy" id="1423763"/>
    <lineage>
        <taxon>Bacteria</taxon>
        <taxon>Bacillati</taxon>
        <taxon>Bacillota</taxon>
        <taxon>Bacilli</taxon>
        <taxon>Lactobacillales</taxon>
        <taxon>Lactobacillaceae</taxon>
        <taxon>Lactobacillus</taxon>
    </lineage>
</organism>
<evidence type="ECO:0008006" key="3">
    <source>
        <dbReference type="Google" id="ProtNLM"/>
    </source>
</evidence>
<keyword evidence="2" id="KW-1185">Reference proteome</keyword>
<proteinExistence type="predicted"/>
<comment type="caution">
    <text evidence="1">The sequence shown here is derived from an EMBL/GenBank/DDBJ whole genome shotgun (WGS) entry which is preliminary data.</text>
</comment>
<dbReference type="PATRIC" id="fig|1423763.3.peg.398"/>
<evidence type="ECO:0000313" key="1">
    <source>
        <dbReference type="EMBL" id="KRL90101.1"/>
    </source>
</evidence>
<dbReference type="Proteomes" id="UP000051036">
    <property type="component" value="Unassembled WGS sequence"/>
</dbReference>
<dbReference type="EMBL" id="AZFM01000015">
    <property type="protein sequence ID" value="KRL90101.1"/>
    <property type="molecule type" value="Genomic_DNA"/>
</dbReference>
<accession>A0A0R1UH27</accession>
<dbReference type="RefSeq" id="WP_057798642.1">
    <property type="nucleotide sequence ID" value="NZ_AZFM01000015.1"/>
</dbReference>
<protein>
    <recommendedName>
        <fullName evidence="3">Antitoxin VbhA domain-containing protein</fullName>
    </recommendedName>
</protein>
<dbReference type="OrthoDB" id="9775482at2"/>
<dbReference type="AlphaFoldDB" id="A0A0R1UH27"/>
<name>A0A0R1UH27_9LACO</name>
<sequence length="65" mass="7602">MSIQYKIDEAREEGIKKTRLEYVKKSIKMLRLDGNSEADVLSKLMTFYSDDFSKEELSHIIAETK</sequence>
<dbReference type="STRING" id="1423763.FC46_GL000394"/>
<reference evidence="1 2" key="1">
    <citation type="journal article" date="2015" name="Genome Announc.">
        <title>Expanding the biotechnology potential of lactobacilli through comparative genomics of 213 strains and associated genera.</title>
        <authorList>
            <person name="Sun Z."/>
            <person name="Harris H.M."/>
            <person name="McCann A."/>
            <person name="Guo C."/>
            <person name="Argimon S."/>
            <person name="Zhang W."/>
            <person name="Yang X."/>
            <person name="Jeffery I.B."/>
            <person name="Cooney J.C."/>
            <person name="Kagawa T.F."/>
            <person name="Liu W."/>
            <person name="Song Y."/>
            <person name="Salvetti E."/>
            <person name="Wrobel A."/>
            <person name="Rasinkangas P."/>
            <person name="Parkhill J."/>
            <person name="Rea M.C."/>
            <person name="O'Sullivan O."/>
            <person name="Ritari J."/>
            <person name="Douillard F.P."/>
            <person name="Paul Ross R."/>
            <person name="Yang R."/>
            <person name="Briner A.E."/>
            <person name="Felis G.E."/>
            <person name="de Vos W.M."/>
            <person name="Barrangou R."/>
            <person name="Klaenhammer T.R."/>
            <person name="Caufield P.W."/>
            <person name="Cui Y."/>
            <person name="Zhang H."/>
            <person name="O'Toole P.W."/>
        </authorList>
    </citation>
    <scope>NUCLEOTIDE SEQUENCE [LARGE SCALE GENOMIC DNA]</scope>
    <source>
        <strain evidence="1 2">DSM 16043</strain>
    </source>
</reference>